<comment type="caution">
    <text evidence="3">The sequence shown here is derived from an EMBL/GenBank/DDBJ whole genome shotgun (WGS) entry which is preliminary data.</text>
</comment>
<organism evidence="3 4">
    <name type="scientific">Rhizoclosmatium globosum</name>
    <dbReference type="NCBI Taxonomy" id="329046"/>
    <lineage>
        <taxon>Eukaryota</taxon>
        <taxon>Fungi</taxon>
        <taxon>Fungi incertae sedis</taxon>
        <taxon>Chytridiomycota</taxon>
        <taxon>Chytridiomycota incertae sedis</taxon>
        <taxon>Chytridiomycetes</taxon>
        <taxon>Chytridiales</taxon>
        <taxon>Chytriomycetaceae</taxon>
        <taxon>Rhizoclosmatium</taxon>
    </lineage>
</organism>
<evidence type="ECO:0000256" key="1">
    <source>
        <dbReference type="SAM" id="MobiDB-lite"/>
    </source>
</evidence>
<evidence type="ECO:0000259" key="2">
    <source>
        <dbReference type="Pfam" id="PF00536"/>
    </source>
</evidence>
<dbReference type="Proteomes" id="UP000193642">
    <property type="component" value="Unassembled WGS sequence"/>
</dbReference>
<feature type="domain" description="SAM" evidence="2">
    <location>
        <begin position="217"/>
        <end position="277"/>
    </location>
</feature>
<evidence type="ECO:0000313" key="3">
    <source>
        <dbReference type="EMBL" id="ORY37685.1"/>
    </source>
</evidence>
<dbReference type="Gene3D" id="1.10.150.50">
    <property type="entry name" value="Transcription Factor, Ets-1"/>
    <property type="match status" value="1"/>
</dbReference>
<feature type="compositionally biased region" description="Acidic residues" evidence="1">
    <location>
        <begin position="86"/>
        <end position="100"/>
    </location>
</feature>
<evidence type="ECO:0000313" key="4">
    <source>
        <dbReference type="Proteomes" id="UP000193642"/>
    </source>
</evidence>
<keyword evidence="4" id="KW-1185">Reference proteome</keyword>
<gene>
    <name evidence="3" type="ORF">BCR33DRAFT_789646</name>
</gene>
<name>A0A1Y2BU91_9FUNG</name>
<dbReference type="SUPFAM" id="SSF47769">
    <property type="entry name" value="SAM/Pointed domain"/>
    <property type="match status" value="1"/>
</dbReference>
<dbReference type="AlphaFoldDB" id="A0A1Y2BU91"/>
<proteinExistence type="predicted"/>
<protein>
    <recommendedName>
        <fullName evidence="2">SAM domain-containing protein</fullName>
    </recommendedName>
</protein>
<reference evidence="3 4" key="1">
    <citation type="submission" date="2016-07" db="EMBL/GenBank/DDBJ databases">
        <title>Pervasive Adenine N6-methylation of Active Genes in Fungi.</title>
        <authorList>
            <consortium name="DOE Joint Genome Institute"/>
            <person name="Mondo S.J."/>
            <person name="Dannebaum R.O."/>
            <person name="Kuo R.C."/>
            <person name="Labutti K."/>
            <person name="Haridas S."/>
            <person name="Kuo A."/>
            <person name="Salamov A."/>
            <person name="Ahrendt S.R."/>
            <person name="Lipzen A."/>
            <person name="Sullivan W."/>
            <person name="Andreopoulos W.B."/>
            <person name="Clum A."/>
            <person name="Lindquist E."/>
            <person name="Daum C."/>
            <person name="Ramamoorthy G.K."/>
            <person name="Gryganskyi A."/>
            <person name="Culley D."/>
            <person name="Magnuson J.K."/>
            <person name="James T.Y."/>
            <person name="O'Malley M.A."/>
            <person name="Stajich J.E."/>
            <person name="Spatafora J.W."/>
            <person name="Visel A."/>
            <person name="Grigoriev I.V."/>
        </authorList>
    </citation>
    <scope>NUCLEOTIDE SEQUENCE [LARGE SCALE GENOMIC DNA]</scope>
    <source>
        <strain evidence="3 4">JEL800</strain>
    </source>
</reference>
<dbReference type="InterPro" id="IPR013761">
    <property type="entry name" value="SAM/pointed_sf"/>
</dbReference>
<feature type="region of interest" description="Disordered" evidence="1">
    <location>
        <begin position="82"/>
        <end position="102"/>
    </location>
</feature>
<dbReference type="Pfam" id="PF00536">
    <property type="entry name" value="SAM_1"/>
    <property type="match status" value="1"/>
</dbReference>
<sequence length="285" mass="31231">MNPSTDDDPFQVVCTLLSLSRGNSSKAATNKQIPFPNLESLTLQEIKEIIAAVFGKPIGSPISSLTYSDISNKRPCVNEDLPAQLDVDDDNDGSTDENEESAPVIETMDPVEKTLEQLYERYRAPGGLKALIWKDLAGLSIEKQLEATLDNPPCTRNFKKPIGRSQSSSASELSSPAVHVHIDNGGLAPILALLVNRSPTLTSSRLQLQSLAQRIQTYQSIDELLTEVGLKCNASHVFEEYQETFEQNGTTLESLKYMTVADLEGLAVKKGHAFSILGAEKERRQ</sequence>
<dbReference type="InterPro" id="IPR001660">
    <property type="entry name" value="SAM"/>
</dbReference>
<dbReference type="EMBL" id="MCGO01000049">
    <property type="protein sequence ID" value="ORY37685.1"/>
    <property type="molecule type" value="Genomic_DNA"/>
</dbReference>
<dbReference type="OrthoDB" id="10288772at2759"/>
<dbReference type="CDD" id="cd09487">
    <property type="entry name" value="SAM_superfamily"/>
    <property type="match status" value="1"/>
</dbReference>
<accession>A0A1Y2BU91</accession>